<dbReference type="PANTHER" id="PTHR43581:SF2">
    <property type="entry name" value="EXCINUCLEASE ATPASE SUBUNIT"/>
    <property type="match status" value="1"/>
</dbReference>
<dbReference type="AlphaFoldDB" id="A0A0F5VAC3"/>
<accession>A0A0F5VAC3</accession>
<dbReference type="InterPro" id="IPR003959">
    <property type="entry name" value="ATPase_AAA_core"/>
</dbReference>
<keyword evidence="3" id="KW-1185">Reference proteome</keyword>
<organism evidence="2 3">
    <name type="scientific">Photobacterium halotolerans</name>
    <dbReference type="NCBI Taxonomy" id="265726"/>
    <lineage>
        <taxon>Bacteria</taxon>
        <taxon>Pseudomonadati</taxon>
        <taxon>Pseudomonadota</taxon>
        <taxon>Gammaproteobacteria</taxon>
        <taxon>Vibrionales</taxon>
        <taxon>Vibrionaceae</taxon>
        <taxon>Photobacterium</taxon>
    </lineage>
</organism>
<dbReference type="Pfam" id="PF13476">
    <property type="entry name" value="AAA_23"/>
    <property type="match status" value="1"/>
</dbReference>
<proteinExistence type="predicted"/>
<dbReference type="InterPro" id="IPR038729">
    <property type="entry name" value="Rad50/SbcC_AAA"/>
</dbReference>
<dbReference type="Gene3D" id="3.40.50.300">
    <property type="entry name" value="P-loop containing nucleotide triphosphate hydrolases"/>
    <property type="match status" value="1"/>
</dbReference>
<evidence type="ECO:0000259" key="1">
    <source>
        <dbReference type="SMART" id="SM00382"/>
    </source>
</evidence>
<dbReference type="SUPFAM" id="SSF52540">
    <property type="entry name" value="P-loop containing nucleoside triphosphate hydrolases"/>
    <property type="match status" value="1"/>
</dbReference>
<protein>
    <recommendedName>
        <fullName evidence="1">AAA+ ATPase domain-containing protein</fullName>
    </recommendedName>
</protein>
<dbReference type="InterPro" id="IPR051396">
    <property type="entry name" value="Bact_Antivir_Def_Nuclease"/>
</dbReference>
<dbReference type="PATRIC" id="fig|265726.11.peg.1554"/>
<dbReference type="GO" id="GO:0016887">
    <property type="term" value="F:ATP hydrolysis activity"/>
    <property type="evidence" value="ECO:0007669"/>
    <property type="project" value="InterPro"/>
</dbReference>
<dbReference type="OrthoDB" id="9815944at2"/>
<dbReference type="PANTHER" id="PTHR43581">
    <property type="entry name" value="ATP/GTP PHOSPHATASE"/>
    <property type="match status" value="1"/>
</dbReference>
<dbReference type="RefSeq" id="WP_046221716.1">
    <property type="nucleotide sequence ID" value="NZ_JWYV01000016.1"/>
</dbReference>
<feature type="domain" description="AAA+ ATPase" evidence="1">
    <location>
        <begin position="22"/>
        <end position="341"/>
    </location>
</feature>
<reference evidence="2 3" key="1">
    <citation type="submission" date="2014-12" db="EMBL/GenBank/DDBJ databases">
        <title>Mercury Reductase activity and rhizosphere competence traits in the genome of root associated Photobacterium halotolerans MELD1.</title>
        <authorList>
            <person name="Mathew D.C."/>
            <person name="Huang C.-C."/>
        </authorList>
    </citation>
    <scope>NUCLEOTIDE SEQUENCE [LARGE SCALE GENOMIC DNA]</scope>
    <source>
        <strain evidence="2 3">MELD1</strain>
    </source>
</reference>
<dbReference type="Pfam" id="PF13304">
    <property type="entry name" value="AAA_21"/>
    <property type="match status" value="1"/>
</dbReference>
<dbReference type="InterPro" id="IPR027417">
    <property type="entry name" value="P-loop_NTPase"/>
</dbReference>
<sequence length="440" mass="50521">MKIKTLKLTNYRAFDELELDLDPQLTVLVARNGAGKSSILDAISSNLGAFLTRLPGVSGHNPKDSDFRVTDSGEKPPFMRIFTRSFDGVEWDRTERRDKAKKTQALIPDGVGIKALNEYVDQFIDAQNEGKDYELPVFIYYGTGRGVFDIPQRKRGFGKKFPRFEALSGALESRTNFKRFVEYFYYLENEENRLQKEHRSFDFEVPELRAIRLAVSRMMPQFSNPRSAAPAGLMIDWNHNCTTSQLRIEQLSDGYRTTLAMVMDIAARMAEANPDTKEPLETKGMILIDEVDLHLHPEWQREFLPKLLSTFPKIQFVVSTHSPFIIQSLSDGKLVDLDHIKTEFNKSLKKEQSIEDIVENIMGVSLPSRSARLQKMYDVAQKYYDLLDEADKTSPEEIEDLKHKLDELTSPFSENVAYHAFLERQRIKAGVISSEEREDD</sequence>
<name>A0A0F5VAC3_9GAMM</name>
<evidence type="ECO:0000313" key="2">
    <source>
        <dbReference type="EMBL" id="KKC98721.1"/>
    </source>
</evidence>
<dbReference type="SMART" id="SM00382">
    <property type="entry name" value="AAA"/>
    <property type="match status" value="1"/>
</dbReference>
<dbReference type="Proteomes" id="UP000033633">
    <property type="component" value="Unassembled WGS sequence"/>
</dbReference>
<dbReference type="GO" id="GO:0006302">
    <property type="term" value="P:double-strand break repair"/>
    <property type="evidence" value="ECO:0007669"/>
    <property type="project" value="InterPro"/>
</dbReference>
<evidence type="ECO:0000313" key="3">
    <source>
        <dbReference type="Proteomes" id="UP000033633"/>
    </source>
</evidence>
<dbReference type="InterPro" id="IPR003593">
    <property type="entry name" value="AAA+_ATPase"/>
</dbReference>
<dbReference type="EMBL" id="JWYV01000016">
    <property type="protein sequence ID" value="KKC98721.1"/>
    <property type="molecule type" value="Genomic_DNA"/>
</dbReference>
<comment type="caution">
    <text evidence="2">The sequence shown here is derived from an EMBL/GenBank/DDBJ whole genome shotgun (WGS) entry which is preliminary data.</text>
</comment>
<gene>
    <name evidence="2" type="ORF">KY46_16455</name>
</gene>